<feature type="chain" id="PRO_5024390456" evidence="2">
    <location>
        <begin position="23"/>
        <end position="188"/>
    </location>
</feature>
<keyword evidence="4" id="KW-1185">Reference proteome</keyword>
<proteinExistence type="predicted"/>
<evidence type="ECO:0000256" key="1">
    <source>
        <dbReference type="SAM" id="MobiDB-lite"/>
    </source>
</evidence>
<accession>A0A5K7YJF8</accession>
<sequence length="188" mass="20948">MNRTLSKNILGITLLIIFAALAETTVADDNGKRHQHRERRHNDDNHHRERALKPVSNATYADQCGACHFAYQPELLPVGSWEKILGGIDDHFGEAVDLDPDTRSEIAGYLSSNAANTSSAELSRKILKSLDGRTPLRITDIPYIRKEHHEIAAQVVKRPSVGSWSNCIACHRTAENGVYDDDRVSIPE</sequence>
<reference evidence="3 4" key="1">
    <citation type="submission" date="2019-11" db="EMBL/GenBank/DDBJ databases">
        <title>Comparative genomics of hydrocarbon-degrading Desulfosarcina strains.</title>
        <authorList>
            <person name="Watanabe M."/>
            <person name="Kojima H."/>
            <person name="Fukui M."/>
        </authorList>
    </citation>
    <scope>NUCLEOTIDE SEQUENCE [LARGE SCALE GENOMIC DNA]</scope>
    <source>
        <strain evidence="3 4">PL12</strain>
    </source>
</reference>
<evidence type="ECO:0000256" key="2">
    <source>
        <dbReference type="SAM" id="SignalP"/>
    </source>
</evidence>
<feature type="region of interest" description="Disordered" evidence="1">
    <location>
        <begin position="29"/>
        <end position="50"/>
    </location>
</feature>
<dbReference type="Pfam" id="PF09626">
    <property type="entry name" value="DHC"/>
    <property type="match status" value="1"/>
</dbReference>
<protein>
    <submittedName>
        <fullName evidence="3">Lipoprotein</fullName>
    </submittedName>
</protein>
<dbReference type="InterPro" id="IPR018588">
    <property type="entry name" value="Dihaem_cytochrome-c"/>
</dbReference>
<dbReference type="RefSeq" id="WP_155316166.1">
    <property type="nucleotide sequence ID" value="NZ_AP021874.1"/>
</dbReference>
<dbReference type="OrthoDB" id="196472at2"/>
<evidence type="ECO:0000313" key="3">
    <source>
        <dbReference type="EMBL" id="BBO67959.1"/>
    </source>
</evidence>
<dbReference type="AlphaFoldDB" id="A0A5K7YJF8"/>
<feature type="signal peptide" evidence="2">
    <location>
        <begin position="1"/>
        <end position="22"/>
    </location>
</feature>
<gene>
    <name evidence="3" type="ORF">DSCA_18890</name>
</gene>
<keyword evidence="3" id="KW-0449">Lipoprotein</keyword>
<dbReference type="EMBL" id="AP021874">
    <property type="protein sequence ID" value="BBO67959.1"/>
    <property type="molecule type" value="Genomic_DNA"/>
</dbReference>
<name>A0A5K7YJF8_9BACT</name>
<evidence type="ECO:0000313" key="4">
    <source>
        <dbReference type="Proteomes" id="UP000427906"/>
    </source>
</evidence>
<keyword evidence="2" id="KW-0732">Signal</keyword>
<dbReference type="Proteomes" id="UP000427906">
    <property type="component" value="Chromosome"/>
</dbReference>
<dbReference type="KEGG" id="dalk:DSCA_18890"/>
<organism evidence="3 4">
    <name type="scientific">Desulfosarcina alkanivorans</name>
    <dbReference type="NCBI Taxonomy" id="571177"/>
    <lineage>
        <taxon>Bacteria</taxon>
        <taxon>Pseudomonadati</taxon>
        <taxon>Thermodesulfobacteriota</taxon>
        <taxon>Desulfobacteria</taxon>
        <taxon>Desulfobacterales</taxon>
        <taxon>Desulfosarcinaceae</taxon>
        <taxon>Desulfosarcina</taxon>
    </lineage>
</organism>